<reference evidence="1" key="1">
    <citation type="submission" date="2021-06" db="EMBL/GenBank/DDBJ databases">
        <authorList>
            <person name="Kallberg Y."/>
            <person name="Tangrot J."/>
            <person name="Rosling A."/>
        </authorList>
    </citation>
    <scope>NUCLEOTIDE SEQUENCE</scope>
    <source>
        <strain evidence="1">MA453B</strain>
    </source>
</reference>
<dbReference type="AlphaFoldDB" id="A0A9N9KJ79"/>
<organism evidence="1 2">
    <name type="scientific">Dentiscutata erythropus</name>
    <dbReference type="NCBI Taxonomy" id="1348616"/>
    <lineage>
        <taxon>Eukaryota</taxon>
        <taxon>Fungi</taxon>
        <taxon>Fungi incertae sedis</taxon>
        <taxon>Mucoromycota</taxon>
        <taxon>Glomeromycotina</taxon>
        <taxon>Glomeromycetes</taxon>
        <taxon>Diversisporales</taxon>
        <taxon>Gigasporaceae</taxon>
        <taxon>Dentiscutata</taxon>
    </lineage>
</organism>
<dbReference type="OrthoDB" id="2317390at2759"/>
<evidence type="ECO:0000313" key="2">
    <source>
        <dbReference type="Proteomes" id="UP000789405"/>
    </source>
</evidence>
<name>A0A9N9KJ79_9GLOM</name>
<accession>A0A9N9KJ79</accession>
<proteinExistence type="predicted"/>
<sequence length="57" mass="6680">PTNILYEFIKHMGKKSKEQICKLFNRIINEGELPKDWITSVIVLLPKPKDWEGNLNV</sequence>
<dbReference type="EMBL" id="CAJVPY010071791">
    <property type="protein sequence ID" value="CAG8828680.1"/>
    <property type="molecule type" value="Genomic_DNA"/>
</dbReference>
<dbReference type="Proteomes" id="UP000789405">
    <property type="component" value="Unassembled WGS sequence"/>
</dbReference>
<protein>
    <submittedName>
        <fullName evidence="1">7391_t:CDS:1</fullName>
    </submittedName>
</protein>
<keyword evidence="2" id="KW-1185">Reference proteome</keyword>
<feature type="non-terminal residue" evidence="1">
    <location>
        <position position="57"/>
    </location>
</feature>
<gene>
    <name evidence="1" type="ORF">DERYTH_LOCUS28534</name>
</gene>
<feature type="non-terminal residue" evidence="1">
    <location>
        <position position="1"/>
    </location>
</feature>
<comment type="caution">
    <text evidence="1">The sequence shown here is derived from an EMBL/GenBank/DDBJ whole genome shotgun (WGS) entry which is preliminary data.</text>
</comment>
<evidence type="ECO:0000313" key="1">
    <source>
        <dbReference type="EMBL" id="CAG8828680.1"/>
    </source>
</evidence>